<dbReference type="PROSITE" id="PS51123">
    <property type="entry name" value="OMPA_2"/>
    <property type="match status" value="1"/>
</dbReference>
<sequence>MRRRAAFLALSLIGLSGCAAVSQQYHPAEPKFVVFYSPWGATLDAKGLAVVSQAAQAALKDPAATVQVVGFASTIGTDAANQALSEQRASNVLNQIVADGVPAARVTSMARGATSYELSPIEARRVEIDIIHAGF</sequence>
<comment type="caution">
    <text evidence="6">The sequence shown here is derived from an EMBL/GenBank/DDBJ whole genome shotgun (WGS) entry which is preliminary data.</text>
</comment>
<organism evidence="6 7">
    <name type="scientific">Acidisoma silvae</name>
    <dbReference type="NCBI Taxonomy" id="2802396"/>
    <lineage>
        <taxon>Bacteria</taxon>
        <taxon>Pseudomonadati</taxon>
        <taxon>Pseudomonadota</taxon>
        <taxon>Alphaproteobacteria</taxon>
        <taxon>Acetobacterales</taxon>
        <taxon>Acidocellaceae</taxon>
        <taxon>Acidisoma</taxon>
    </lineage>
</organism>
<dbReference type="Pfam" id="PF00691">
    <property type="entry name" value="OmpA"/>
    <property type="match status" value="1"/>
</dbReference>
<dbReference type="Proteomes" id="UP000708298">
    <property type="component" value="Unassembled WGS sequence"/>
</dbReference>
<dbReference type="EMBL" id="JAESVB010000005">
    <property type="protein sequence ID" value="MCB8876202.1"/>
    <property type="molecule type" value="Genomic_DNA"/>
</dbReference>
<dbReference type="InterPro" id="IPR006665">
    <property type="entry name" value="OmpA-like"/>
</dbReference>
<dbReference type="GO" id="GO:0016020">
    <property type="term" value="C:membrane"/>
    <property type="evidence" value="ECO:0007669"/>
    <property type="project" value="UniProtKB-SubCell"/>
</dbReference>
<accession>A0A963YSI3</accession>
<dbReference type="InterPro" id="IPR006664">
    <property type="entry name" value="OMP_bac"/>
</dbReference>
<gene>
    <name evidence="6" type="ORF">ASILVAE211_13500</name>
</gene>
<keyword evidence="2 3" id="KW-0472">Membrane</keyword>
<evidence type="ECO:0000256" key="4">
    <source>
        <dbReference type="SAM" id="SignalP"/>
    </source>
</evidence>
<keyword evidence="4" id="KW-0732">Signal</keyword>
<dbReference type="SUPFAM" id="SSF103088">
    <property type="entry name" value="OmpA-like"/>
    <property type="match status" value="1"/>
</dbReference>
<feature type="chain" id="PRO_5037753429" evidence="4">
    <location>
        <begin position="20"/>
        <end position="135"/>
    </location>
</feature>
<dbReference type="RefSeq" id="WP_227321858.1">
    <property type="nucleotide sequence ID" value="NZ_JAESVB010000005.1"/>
</dbReference>
<reference evidence="6" key="1">
    <citation type="journal article" date="2021" name="Microorganisms">
        <title>Acidisoma silvae sp. nov. and Acidisomacellulosilytica sp. nov., Two Acidophilic Bacteria Isolated from Decaying Wood, Hydrolyzing Cellulose and Producing Poly-3-hydroxybutyrate.</title>
        <authorList>
            <person name="Mieszkin S."/>
            <person name="Pouder E."/>
            <person name="Uroz S."/>
            <person name="Simon-Colin C."/>
            <person name="Alain K."/>
        </authorList>
    </citation>
    <scope>NUCLEOTIDE SEQUENCE</scope>
    <source>
        <strain evidence="6">HW T2.11</strain>
    </source>
</reference>
<dbReference type="Gene3D" id="3.30.1330.60">
    <property type="entry name" value="OmpA-like domain"/>
    <property type="match status" value="1"/>
</dbReference>
<dbReference type="InterPro" id="IPR036737">
    <property type="entry name" value="OmpA-like_sf"/>
</dbReference>
<evidence type="ECO:0000256" key="1">
    <source>
        <dbReference type="ARBA" id="ARBA00004370"/>
    </source>
</evidence>
<reference evidence="6" key="2">
    <citation type="submission" date="2021-01" db="EMBL/GenBank/DDBJ databases">
        <authorList>
            <person name="Mieszkin S."/>
            <person name="Pouder E."/>
            <person name="Alain K."/>
        </authorList>
    </citation>
    <scope>NUCLEOTIDE SEQUENCE</scope>
    <source>
        <strain evidence="6">HW T2.11</strain>
    </source>
</reference>
<evidence type="ECO:0000313" key="7">
    <source>
        <dbReference type="Proteomes" id="UP000708298"/>
    </source>
</evidence>
<dbReference type="PROSITE" id="PS51257">
    <property type="entry name" value="PROKAR_LIPOPROTEIN"/>
    <property type="match status" value="1"/>
</dbReference>
<keyword evidence="7" id="KW-1185">Reference proteome</keyword>
<evidence type="ECO:0000256" key="2">
    <source>
        <dbReference type="ARBA" id="ARBA00023136"/>
    </source>
</evidence>
<evidence type="ECO:0000313" key="6">
    <source>
        <dbReference type="EMBL" id="MCB8876202.1"/>
    </source>
</evidence>
<dbReference type="AlphaFoldDB" id="A0A963YSI3"/>
<proteinExistence type="predicted"/>
<feature type="signal peptide" evidence="4">
    <location>
        <begin position="1"/>
        <end position="19"/>
    </location>
</feature>
<evidence type="ECO:0000256" key="3">
    <source>
        <dbReference type="PROSITE-ProRule" id="PRU00473"/>
    </source>
</evidence>
<dbReference type="PRINTS" id="PR01021">
    <property type="entry name" value="OMPADOMAIN"/>
</dbReference>
<feature type="domain" description="OmpA-like" evidence="5">
    <location>
        <begin position="23"/>
        <end position="134"/>
    </location>
</feature>
<name>A0A963YSI3_9PROT</name>
<protein>
    <submittedName>
        <fullName evidence="6">OmpA family protein</fullName>
    </submittedName>
</protein>
<comment type="subcellular location">
    <subcellularLocation>
        <location evidence="1">Membrane</location>
    </subcellularLocation>
</comment>
<evidence type="ECO:0000259" key="5">
    <source>
        <dbReference type="PROSITE" id="PS51123"/>
    </source>
</evidence>